<feature type="transmembrane region" description="Helical" evidence="1">
    <location>
        <begin position="41"/>
        <end position="58"/>
    </location>
</feature>
<reference evidence="2 3" key="1">
    <citation type="submission" date="2019-06" db="EMBL/GenBank/DDBJ databases">
        <title>Sequencing the genomes of 1000 actinobacteria strains.</title>
        <authorList>
            <person name="Klenk H.-P."/>
        </authorList>
    </citation>
    <scope>NUCLEOTIDE SEQUENCE [LARGE SCALE GENOMIC DNA]</scope>
    <source>
        <strain evidence="2 3">DSM 18082</strain>
    </source>
</reference>
<dbReference type="AlphaFoldDB" id="A0A542Z8X7"/>
<feature type="transmembrane region" description="Helical" evidence="1">
    <location>
        <begin position="7"/>
        <end position="29"/>
    </location>
</feature>
<evidence type="ECO:0000313" key="2">
    <source>
        <dbReference type="EMBL" id="TQL56796.1"/>
    </source>
</evidence>
<keyword evidence="1" id="KW-0472">Membrane</keyword>
<organism evidence="2 3">
    <name type="scientific">Oryzihumus leptocrescens</name>
    <dbReference type="NCBI Taxonomy" id="297536"/>
    <lineage>
        <taxon>Bacteria</taxon>
        <taxon>Bacillati</taxon>
        <taxon>Actinomycetota</taxon>
        <taxon>Actinomycetes</taxon>
        <taxon>Micrococcales</taxon>
        <taxon>Intrasporangiaceae</taxon>
        <taxon>Oryzihumus</taxon>
    </lineage>
</organism>
<keyword evidence="3" id="KW-1185">Reference proteome</keyword>
<sequence>MTPMKSIAIKVLVNGVALWVAAFLVFGIHLADENEPLGKRLLSVLLVAIVFGLINAVIKPVAKFFSFPFIVLTLGLFTIVVNALMLQLTSWVAGGLNLAFHVDHFFWDAILGAVIVSIVSIVLGIVLPDDDR</sequence>
<dbReference type="InterPro" id="IPR007165">
    <property type="entry name" value="Phage_holin_4_2"/>
</dbReference>
<evidence type="ECO:0000256" key="1">
    <source>
        <dbReference type="SAM" id="Phobius"/>
    </source>
</evidence>
<dbReference type="Proteomes" id="UP000319514">
    <property type="component" value="Unassembled WGS sequence"/>
</dbReference>
<keyword evidence="1" id="KW-0812">Transmembrane</keyword>
<dbReference type="EMBL" id="VFOQ01000002">
    <property type="protein sequence ID" value="TQL56796.1"/>
    <property type="molecule type" value="Genomic_DNA"/>
</dbReference>
<dbReference type="PANTHER" id="PTHR37309:SF1">
    <property type="entry name" value="SLR0284 PROTEIN"/>
    <property type="match status" value="1"/>
</dbReference>
<accession>A0A542Z8X7</accession>
<feature type="transmembrane region" description="Helical" evidence="1">
    <location>
        <begin position="65"/>
        <end position="85"/>
    </location>
</feature>
<proteinExistence type="predicted"/>
<gene>
    <name evidence="2" type="ORF">FB474_3557</name>
</gene>
<protein>
    <submittedName>
        <fullName evidence="2">Putative membrane protein</fullName>
    </submittedName>
</protein>
<evidence type="ECO:0000313" key="3">
    <source>
        <dbReference type="Proteomes" id="UP000319514"/>
    </source>
</evidence>
<dbReference type="Pfam" id="PF04020">
    <property type="entry name" value="Phage_holin_4_2"/>
    <property type="match status" value="1"/>
</dbReference>
<feature type="transmembrane region" description="Helical" evidence="1">
    <location>
        <begin position="105"/>
        <end position="127"/>
    </location>
</feature>
<comment type="caution">
    <text evidence="2">The sequence shown here is derived from an EMBL/GenBank/DDBJ whole genome shotgun (WGS) entry which is preliminary data.</text>
</comment>
<keyword evidence="1" id="KW-1133">Transmembrane helix</keyword>
<dbReference type="PANTHER" id="PTHR37309">
    <property type="entry name" value="SLR0284 PROTEIN"/>
    <property type="match status" value="1"/>
</dbReference>
<name>A0A542Z8X7_9MICO</name>